<geneLocation type="plasmid" evidence="1 2">
    <name>pMETHO01</name>
</geneLocation>
<dbReference type="EMBL" id="CP003363">
    <property type="protein sequence ID" value="AGB50605.1"/>
    <property type="molecule type" value="Genomic_DNA"/>
</dbReference>
<dbReference type="KEGG" id="mhz:Metho_2465"/>
<keyword evidence="2" id="KW-1185">Reference proteome</keyword>
<dbReference type="HOGENOM" id="CLU_3057117_0_0_2"/>
<name>L0L0X6_METHD</name>
<dbReference type="Proteomes" id="UP000010866">
    <property type="component" value="Plasmid pMETHO01"/>
</dbReference>
<sequence length="53" mass="6304">MTTQILLFTEDTYGKFIFNTENESNLFSLDIIKQLFQEGHIRQLEKIAQRILN</sequence>
<evidence type="ECO:0000313" key="2">
    <source>
        <dbReference type="Proteomes" id="UP000010866"/>
    </source>
</evidence>
<accession>L0L0X6</accession>
<evidence type="ECO:0000313" key="1">
    <source>
        <dbReference type="EMBL" id="AGB50605.1"/>
    </source>
</evidence>
<proteinExistence type="predicted"/>
<reference evidence="2" key="1">
    <citation type="submission" date="2012-02" db="EMBL/GenBank/DDBJ databases">
        <title>Complete sequence of plasmid of Methanomethylovorans hollandica DSM 15978.</title>
        <authorList>
            <person name="Lucas S."/>
            <person name="Copeland A."/>
            <person name="Lapidus A."/>
            <person name="Glavina del Rio T."/>
            <person name="Dalin E."/>
            <person name="Tice H."/>
            <person name="Bruce D."/>
            <person name="Goodwin L."/>
            <person name="Pitluck S."/>
            <person name="Peters L."/>
            <person name="Mikhailova N."/>
            <person name="Held B."/>
            <person name="Kyrpides N."/>
            <person name="Mavromatis K."/>
            <person name="Ivanova N."/>
            <person name="Brettin T."/>
            <person name="Detter J.C."/>
            <person name="Han C."/>
            <person name="Larimer F."/>
            <person name="Land M."/>
            <person name="Hauser L."/>
            <person name="Markowitz V."/>
            <person name="Cheng J.-F."/>
            <person name="Hugenholtz P."/>
            <person name="Woyke T."/>
            <person name="Wu D."/>
            <person name="Spring S."/>
            <person name="Schroeder M."/>
            <person name="Brambilla E."/>
            <person name="Klenk H.-P."/>
            <person name="Eisen J.A."/>
        </authorList>
    </citation>
    <scope>NUCLEOTIDE SEQUENCE [LARGE SCALE GENOMIC DNA]</scope>
    <source>
        <strain evidence="2">DSM 15978 / NBRC 107637 / DMS1</strain>
        <plasmid evidence="2">Plasmid pMETHO01</plasmid>
    </source>
</reference>
<gene>
    <name evidence="1" type="ordered locus">Metho_2465</name>
</gene>
<organism evidence="1 2">
    <name type="scientific">Methanomethylovorans hollandica (strain DSM 15978 / NBRC 107637 / DMS1)</name>
    <dbReference type="NCBI Taxonomy" id="867904"/>
    <lineage>
        <taxon>Archaea</taxon>
        <taxon>Methanobacteriati</taxon>
        <taxon>Methanobacteriota</taxon>
        <taxon>Stenosarchaea group</taxon>
        <taxon>Methanomicrobia</taxon>
        <taxon>Methanosarcinales</taxon>
        <taxon>Methanosarcinaceae</taxon>
        <taxon>Methanomethylovorans</taxon>
    </lineage>
</organism>
<protein>
    <submittedName>
        <fullName evidence="1">Uncharacterized protein</fullName>
    </submittedName>
</protein>
<keyword evidence="1" id="KW-0614">Plasmid</keyword>
<dbReference type="AlphaFoldDB" id="L0L0X6"/>